<name>A0A3P7DE13_SCHSO</name>
<evidence type="ECO:0000313" key="1">
    <source>
        <dbReference type="EMBL" id="VDM04826.1"/>
    </source>
</evidence>
<accession>A0A3P7DE13</accession>
<organism evidence="1 2">
    <name type="scientific">Schistocephalus solidus</name>
    <name type="common">Tapeworm</name>
    <dbReference type="NCBI Taxonomy" id="70667"/>
    <lineage>
        <taxon>Eukaryota</taxon>
        <taxon>Metazoa</taxon>
        <taxon>Spiralia</taxon>
        <taxon>Lophotrochozoa</taxon>
        <taxon>Platyhelminthes</taxon>
        <taxon>Cestoda</taxon>
        <taxon>Eucestoda</taxon>
        <taxon>Diphyllobothriidea</taxon>
        <taxon>Diphyllobothriidae</taxon>
        <taxon>Schistocephalus</taxon>
    </lineage>
</organism>
<keyword evidence="2" id="KW-1185">Reference proteome</keyword>
<dbReference type="EMBL" id="UYSU01044428">
    <property type="protein sequence ID" value="VDM04826.1"/>
    <property type="molecule type" value="Genomic_DNA"/>
</dbReference>
<sequence>MQKLGARKRALRACLFSKTITNPDCLTREMPRAVDLFGEVQAKYEQLEREWRTTVKLVSPLDPIKNYSAAVKEPTNLASPENFFNEEEFHRMVSRVAYLLRISLPLIYSFSLSSAAETEEKNLLRL</sequence>
<evidence type="ECO:0000313" key="2">
    <source>
        <dbReference type="Proteomes" id="UP000275846"/>
    </source>
</evidence>
<dbReference type="AlphaFoldDB" id="A0A3P7DE13"/>
<proteinExistence type="predicted"/>
<dbReference type="OrthoDB" id="10530723at2759"/>
<dbReference type="Proteomes" id="UP000275846">
    <property type="component" value="Unassembled WGS sequence"/>
</dbReference>
<reference evidence="1 2" key="1">
    <citation type="submission" date="2018-11" db="EMBL/GenBank/DDBJ databases">
        <authorList>
            <consortium name="Pathogen Informatics"/>
        </authorList>
    </citation>
    <scope>NUCLEOTIDE SEQUENCE [LARGE SCALE GENOMIC DNA]</scope>
    <source>
        <strain evidence="1 2">NST_G2</strain>
    </source>
</reference>
<protein>
    <submittedName>
        <fullName evidence="1">Uncharacterized protein</fullName>
    </submittedName>
</protein>
<gene>
    <name evidence="1" type="ORF">SSLN_LOCUS18440</name>
</gene>